<accession>A0A3S4YKI5</accession>
<name>A0A3S4YKI5_9FIRM</name>
<evidence type="ECO:0000256" key="1">
    <source>
        <dbReference type="SAM" id="MobiDB-lite"/>
    </source>
</evidence>
<evidence type="ECO:0000313" key="3">
    <source>
        <dbReference type="Proteomes" id="UP000269544"/>
    </source>
</evidence>
<keyword evidence="3" id="KW-1185">Reference proteome</keyword>
<dbReference type="AlphaFoldDB" id="A0A3S4YKI5"/>
<dbReference type="KEGG" id="piv:NCTC13079_00584"/>
<evidence type="ECO:0000313" key="2">
    <source>
        <dbReference type="EMBL" id="VEJ35242.1"/>
    </source>
</evidence>
<protein>
    <submittedName>
        <fullName evidence="2">Uncharacterized protein</fullName>
    </submittedName>
</protein>
<gene>
    <name evidence="2" type="ORF">NCTC13079_00584</name>
</gene>
<dbReference type="RefSeq" id="WP_126465063.1">
    <property type="nucleotide sequence ID" value="NZ_JAUSWF010000001.1"/>
</dbReference>
<feature type="region of interest" description="Disordered" evidence="1">
    <location>
        <begin position="63"/>
        <end position="112"/>
    </location>
</feature>
<dbReference type="Proteomes" id="UP000269544">
    <property type="component" value="Chromosome"/>
</dbReference>
<organism evidence="2 3">
    <name type="scientific">Aedoeadaptatus ivorii</name>
    <dbReference type="NCBI Taxonomy" id="54006"/>
    <lineage>
        <taxon>Bacteria</taxon>
        <taxon>Bacillati</taxon>
        <taxon>Bacillota</taxon>
        <taxon>Tissierellia</taxon>
        <taxon>Tissierellales</taxon>
        <taxon>Peptoniphilaceae</taxon>
        <taxon>Aedoeadaptatus</taxon>
    </lineage>
</organism>
<feature type="compositionally biased region" description="Polar residues" evidence="1">
    <location>
        <begin position="80"/>
        <end position="102"/>
    </location>
</feature>
<reference evidence="2 3" key="1">
    <citation type="submission" date="2018-12" db="EMBL/GenBank/DDBJ databases">
        <authorList>
            <consortium name="Pathogen Informatics"/>
        </authorList>
    </citation>
    <scope>NUCLEOTIDE SEQUENCE [LARGE SCALE GENOMIC DNA]</scope>
    <source>
        <strain evidence="2 3">NCTC13079</strain>
    </source>
</reference>
<sequence>MLGFAFSNAVLIVLIFALIQAKEKKARQKQHSGRNASASKKAFSKGTSVAEKIREAQAAIGAAVSENRAEGSNAKAANSLRKSAQHTSSPSKRNPSNLQEASAQAAKRVTQKSDPYFYEKKSEFDDYETPKAAVPKRKHPFFAIEAKDPAQRAMLYREILDKPKCMRK</sequence>
<proteinExistence type="predicted"/>
<feature type="region of interest" description="Disordered" evidence="1">
    <location>
        <begin position="27"/>
        <end position="47"/>
    </location>
</feature>
<dbReference type="EMBL" id="LR134523">
    <property type="protein sequence ID" value="VEJ35242.1"/>
    <property type="molecule type" value="Genomic_DNA"/>
</dbReference>